<feature type="domain" description="N-acetyltransferase" evidence="3">
    <location>
        <begin position="1"/>
        <end position="146"/>
    </location>
</feature>
<dbReference type="PROSITE" id="PS51186">
    <property type="entry name" value="GNAT"/>
    <property type="match status" value="1"/>
</dbReference>
<dbReference type="CDD" id="cd04301">
    <property type="entry name" value="NAT_SF"/>
    <property type="match status" value="1"/>
</dbReference>
<dbReference type="PANTHER" id="PTHR43877">
    <property type="entry name" value="AMINOALKYLPHOSPHONATE N-ACETYLTRANSFERASE-RELATED-RELATED"/>
    <property type="match status" value="1"/>
</dbReference>
<evidence type="ECO:0000259" key="3">
    <source>
        <dbReference type="PROSITE" id="PS51186"/>
    </source>
</evidence>
<organism evidence="4 5">
    <name type="scientific">Natrialba aegyptia DSM 13077</name>
    <dbReference type="NCBI Taxonomy" id="1227491"/>
    <lineage>
        <taxon>Archaea</taxon>
        <taxon>Methanobacteriati</taxon>
        <taxon>Methanobacteriota</taxon>
        <taxon>Stenosarchaea group</taxon>
        <taxon>Halobacteria</taxon>
        <taxon>Halobacteriales</taxon>
        <taxon>Natrialbaceae</taxon>
        <taxon>Natrialba</taxon>
    </lineage>
</organism>
<dbReference type="Pfam" id="PF00583">
    <property type="entry name" value="Acetyltransf_1"/>
    <property type="match status" value="1"/>
</dbReference>
<keyword evidence="1 4" id="KW-0808">Transferase</keyword>
<evidence type="ECO:0000313" key="4">
    <source>
        <dbReference type="EMBL" id="ELY99998.1"/>
    </source>
</evidence>
<dbReference type="Proteomes" id="UP000011591">
    <property type="component" value="Unassembled WGS sequence"/>
</dbReference>
<dbReference type="SUPFAM" id="SSF55729">
    <property type="entry name" value="Acyl-CoA N-acyltransferases (Nat)"/>
    <property type="match status" value="1"/>
</dbReference>
<evidence type="ECO:0000256" key="2">
    <source>
        <dbReference type="ARBA" id="ARBA00023315"/>
    </source>
</evidence>
<dbReference type="GO" id="GO:0016747">
    <property type="term" value="F:acyltransferase activity, transferring groups other than amino-acyl groups"/>
    <property type="evidence" value="ECO:0007669"/>
    <property type="project" value="InterPro"/>
</dbReference>
<dbReference type="InterPro" id="IPR016181">
    <property type="entry name" value="Acyl_CoA_acyltransferase"/>
</dbReference>
<dbReference type="InterPro" id="IPR000182">
    <property type="entry name" value="GNAT_dom"/>
</dbReference>
<dbReference type="Gene3D" id="3.40.630.30">
    <property type="match status" value="1"/>
</dbReference>
<dbReference type="EMBL" id="AOIP01000054">
    <property type="protein sequence ID" value="ELY99998.1"/>
    <property type="molecule type" value="Genomic_DNA"/>
</dbReference>
<keyword evidence="2" id="KW-0012">Acyltransferase</keyword>
<gene>
    <name evidence="4" type="ORF">C480_19634</name>
</gene>
<sequence>MAVAEQLAEVYQSAYQENRRLGLPNEAESASEKRIADLVRQNTVYVAKKDGDVIGGVCLEDTDSDHVKLSRLAIHENWKREGVGRQLLDYAEEQARHYGYATIRLITPEEHPYLPEMYRQRGYEDVETVSQESYDFEFLVMENAIR</sequence>
<dbReference type="InterPro" id="IPR050832">
    <property type="entry name" value="Bact_Acetyltransf"/>
</dbReference>
<proteinExistence type="predicted"/>
<accession>M0ARK8</accession>
<dbReference type="AlphaFoldDB" id="M0ARK8"/>
<keyword evidence="5" id="KW-1185">Reference proteome</keyword>
<protein>
    <submittedName>
        <fullName evidence="4">N-acetyltransferase GCN5</fullName>
    </submittedName>
</protein>
<name>M0ARK8_9EURY</name>
<reference evidence="4 5" key="1">
    <citation type="journal article" date="2014" name="PLoS Genet.">
        <title>Phylogenetically driven sequencing of extremely halophilic archaea reveals strategies for static and dynamic osmo-response.</title>
        <authorList>
            <person name="Becker E.A."/>
            <person name="Seitzer P.M."/>
            <person name="Tritt A."/>
            <person name="Larsen D."/>
            <person name="Krusor M."/>
            <person name="Yao A.I."/>
            <person name="Wu D."/>
            <person name="Madern D."/>
            <person name="Eisen J.A."/>
            <person name="Darling A.E."/>
            <person name="Facciotti M.T."/>
        </authorList>
    </citation>
    <scope>NUCLEOTIDE SEQUENCE [LARGE SCALE GENOMIC DNA]</scope>
    <source>
        <strain evidence="4 5">DSM 13077</strain>
    </source>
</reference>
<evidence type="ECO:0000256" key="1">
    <source>
        <dbReference type="ARBA" id="ARBA00022679"/>
    </source>
</evidence>
<comment type="caution">
    <text evidence="4">The sequence shown here is derived from an EMBL/GenBank/DDBJ whole genome shotgun (WGS) entry which is preliminary data.</text>
</comment>
<evidence type="ECO:0000313" key="5">
    <source>
        <dbReference type="Proteomes" id="UP000011591"/>
    </source>
</evidence>